<sequence>MMKKILYALLMCILLVPAQLCAAANLPEEEFALGGIHIGDTRAEVEELYGRGNRVADGVDVWNGEDVGIHVIDYGASLSVTYRSSDRGWHVISVHLGVNDVNEYNVKPSEEAQSLETPRGIHLDSTTEDLEEAYGYLPKPKCSNNAPPVCGYFYDGDTAQIAFYICAEHSPGIRSIWLHEK</sequence>
<evidence type="ECO:0000313" key="3">
    <source>
        <dbReference type="Proteomes" id="UP000515480"/>
    </source>
</evidence>
<feature type="chain" id="PRO_5038969066" evidence="1">
    <location>
        <begin position="23"/>
        <end position="181"/>
    </location>
</feature>
<evidence type="ECO:0000256" key="1">
    <source>
        <dbReference type="SAM" id="SignalP"/>
    </source>
</evidence>
<feature type="signal peptide" evidence="1">
    <location>
        <begin position="1"/>
        <end position="22"/>
    </location>
</feature>
<gene>
    <name evidence="2" type="ORF">H1B31_01970</name>
</gene>
<evidence type="ECO:0000313" key="2">
    <source>
        <dbReference type="EMBL" id="QNH54752.1"/>
    </source>
</evidence>
<dbReference type="AlphaFoldDB" id="A0A7G7VKV9"/>
<dbReference type="Proteomes" id="UP000515480">
    <property type="component" value="Chromosome"/>
</dbReference>
<dbReference type="EMBL" id="CP060204">
    <property type="protein sequence ID" value="QNH54752.1"/>
    <property type="molecule type" value="Genomic_DNA"/>
</dbReference>
<reference evidence="2 3" key="1">
    <citation type="submission" date="2020-07" db="EMBL/GenBank/DDBJ databases">
        <title>Complete genome and description of Selenomonas timonensis sp. nov., a new bacterium isolated from a gingivitis subject.</title>
        <authorList>
            <person name="Antezack A."/>
        </authorList>
    </citation>
    <scope>NUCLEOTIDE SEQUENCE [LARGE SCALE GENOMIC DNA]</scope>
    <source>
        <strain evidence="2 3">Marseille-Q3039</strain>
    </source>
</reference>
<organism evidence="2 3">
    <name type="scientific">Selenomonas timonae</name>
    <dbReference type="NCBI Taxonomy" id="2754044"/>
    <lineage>
        <taxon>Bacteria</taxon>
        <taxon>Bacillati</taxon>
        <taxon>Bacillota</taxon>
        <taxon>Negativicutes</taxon>
        <taxon>Selenomonadales</taxon>
        <taxon>Selenomonadaceae</taxon>
        <taxon>Selenomonas</taxon>
    </lineage>
</organism>
<protein>
    <submittedName>
        <fullName evidence="2">Uncharacterized protein</fullName>
    </submittedName>
</protein>
<name>A0A7G7VKV9_9FIRM</name>
<accession>A0A7G7VKV9</accession>
<dbReference type="KEGG" id="stim:H1B31_01970"/>
<keyword evidence="1" id="KW-0732">Signal</keyword>
<proteinExistence type="predicted"/>
<keyword evidence="3" id="KW-1185">Reference proteome</keyword>